<dbReference type="SUPFAM" id="SSF54523">
    <property type="entry name" value="Pili subunits"/>
    <property type="match status" value="1"/>
</dbReference>
<keyword evidence="1" id="KW-0812">Transmembrane</keyword>
<dbReference type="STRING" id="1797243.A2943_02000"/>
<proteinExistence type="predicted"/>
<evidence type="ECO:0000256" key="1">
    <source>
        <dbReference type="SAM" id="Phobius"/>
    </source>
</evidence>
<keyword evidence="1" id="KW-1133">Transmembrane helix</keyword>
<dbReference type="Proteomes" id="UP000176185">
    <property type="component" value="Unassembled WGS sequence"/>
</dbReference>
<keyword evidence="1" id="KW-0472">Membrane</keyword>
<protein>
    <recommendedName>
        <fullName evidence="4">Type II secretion system protein GspG C-terminal domain-containing protein</fullName>
    </recommendedName>
</protein>
<dbReference type="AlphaFoldDB" id="A0A1F4XH80"/>
<sequence length="155" mass="16436">MSPKFGFTLIEIMLIVAALAVLAGATIIAINPGRQLADAHNGVRRADVGVLWNAAEQYALDNHGSLPAAIPEGILADCTGSATSTEFTICRTDACDVVLTELLEDGKYLSEIPADPTAATDDYSGYNIIKDTEHNDRVTVCSPGAENDEVIYLPN</sequence>
<evidence type="ECO:0008006" key="4">
    <source>
        <dbReference type="Google" id="ProtNLM"/>
    </source>
</evidence>
<accession>A0A1F4XH80</accession>
<feature type="transmembrane region" description="Helical" evidence="1">
    <location>
        <begin position="6"/>
        <end position="30"/>
    </location>
</feature>
<comment type="caution">
    <text evidence="2">The sequence shown here is derived from an EMBL/GenBank/DDBJ whole genome shotgun (WGS) entry which is preliminary data.</text>
</comment>
<evidence type="ECO:0000313" key="3">
    <source>
        <dbReference type="Proteomes" id="UP000176185"/>
    </source>
</evidence>
<gene>
    <name evidence="2" type="ORF">A2943_02000</name>
</gene>
<dbReference type="Gene3D" id="3.30.700.10">
    <property type="entry name" value="Glycoprotein, Type 4 Pilin"/>
    <property type="match status" value="1"/>
</dbReference>
<name>A0A1F4XH80_9BACT</name>
<reference evidence="2 3" key="1">
    <citation type="journal article" date="2016" name="Nat. Commun.">
        <title>Thousands of microbial genomes shed light on interconnected biogeochemical processes in an aquifer system.</title>
        <authorList>
            <person name="Anantharaman K."/>
            <person name="Brown C.T."/>
            <person name="Hug L.A."/>
            <person name="Sharon I."/>
            <person name="Castelle C.J."/>
            <person name="Probst A.J."/>
            <person name="Thomas B.C."/>
            <person name="Singh A."/>
            <person name="Wilkins M.J."/>
            <person name="Karaoz U."/>
            <person name="Brodie E.L."/>
            <person name="Williams K.H."/>
            <person name="Hubbard S.S."/>
            <person name="Banfield J.F."/>
        </authorList>
    </citation>
    <scope>NUCLEOTIDE SEQUENCE [LARGE SCALE GENOMIC DNA]</scope>
</reference>
<dbReference type="InterPro" id="IPR045584">
    <property type="entry name" value="Pilin-like"/>
</dbReference>
<organism evidence="2 3">
    <name type="scientific">Candidatus Adlerbacteria bacterium RIFCSPLOWO2_01_FULL_51_16</name>
    <dbReference type="NCBI Taxonomy" id="1797243"/>
    <lineage>
        <taxon>Bacteria</taxon>
        <taxon>Candidatus Adleribacteriota</taxon>
    </lineage>
</organism>
<dbReference type="EMBL" id="MEWX01000006">
    <property type="protein sequence ID" value="OGC81062.1"/>
    <property type="molecule type" value="Genomic_DNA"/>
</dbReference>
<evidence type="ECO:0000313" key="2">
    <source>
        <dbReference type="EMBL" id="OGC81062.1"/>
    </source>
</evidence>